<sequence length="903" mass="99212">MSFDAPEWFLLLPAALLIGAVWRGLHLFRPLRLALLIFVACLLAEPSWVRRDDSIDLWVLLDRSDSTEDLVDQGLPEWQRLLEKAKPSRKDRILYQDYAAEMVEHGADGAMFTGSRKLTRTGLALSHVAALADEDRSSRVLVFTDGYATEPLDEAVSQLQKRGIPVDFRLIRDAALDDFRIARIELPDRIQAGEPFLFSVLVRGSIDGKVPLTLFRGNQRLLETEVDLVNGVGRAEFTDRLTSTGSFEYRAIISPEHDAHLGNNRAARWIEVTGGPRVLIVTNYVDDPLAKALAALDFTVDVELQSENLQPGRLSGCRAVIFNNVPAHEVPGPFLTALDFFVREQAGGFLMVGGKHSFGSGGYFQSSIDPLLPVSMELKNEHRKLAVALAIVLDRSGSMSVSVNFAGKNVTKMDLANNGAAEAIGLLGAQDHVSIIAVDSAPYEIVPMTLIGNHRAQLQAQARKVKSMGGGIFVYEGLKAAWEQLKKTPVGTRHVILFSDAADSEEPGDYQRLLEEMKEEGATVSVIGLGTRRDSDAALLEDIAKRGEGRIFFSERAVDIPKIFAQETVTIARSAFIDSPVGAQATGRWSEVSPKLLDWLPQVDGYNLSYARSDASVSLVTTDEYVAPLVAQARRGLGRTAAVSFPLGGEYSQLTRAWPGYSDFVQTLTRWLMGLDLPAGIGLRHRVDGTRLTIDLLYDTESWSERFATQPPKVRLLEDGDFAQSWDVPWRRMEPGRFSLTRDLSEGSVIRGAAQVGSHAIPFGPISIGSSAEWAFDPTRLTELRQASVQTGGRELVDLSEAWVRPPSQRPVSLRPWLVVGTLLLVLADALITRTGWQLPSWKPQLRRAPKVARAPKPTPAAATPPAPAPADRPRPSEPPSTAAPTPASSERRSRYQRAKDRR</sequence>
<dbReference type="SUPFAM" id="SSF52317">
    <property type="entry name" value="Class I glutamine amidotransferase-like"/>
    <property type="match status" value="1"/>
</dbReference>
<feature type="compositionally biased region" description="Pro residues" evidence="1">
    <location>
        <begin position="857"/>
        <end position="871"/>
    </location>
</feature>
<dbReference type="PROSITE" id="PS50234">
    <property type="entry name" value="VWFA"/>
    <property type="match status" value="1"/>
</dbReference>
<evidence type="ECO:0000313" key="5">
    <source>
        <dbReference type="Proteomes" id="UP000557717"/>
    </source>
</evidence>
<evidence type="ECO:0000256" key="2">
    <source>
        <dbReference type="SAM" id="Phobius"/>
    </source>
</evidence>
<dbReference type="RefSeq" id="WP_184015126.1">
    <property type="nucleotide sequence ID" value="NZ_JACHFD010000001.1"/>
</dbReference>
<evidence type="ECO:0000256" key="1">
    <source>
        <dbReference type="SAM" id="MobiDB-lite"/>
    </source>
</evidence>
<dbReference type="InterPro" id="IPR029062">
    <property type="entry name" value="Class_I_gatase-like"/>
</dbReference>
<protein>
    <recommendedName>
        <fullName evidence="3">VWFA domain-containing protein</fullName>
    </recommendedName>
</protein>
<feature type="region of interest" description="Disordered" evidence="1">
    <location>
        <begin position="846"/>
        <end position="903"/>
    </location>
</feature>
<gene>
    <name evidence="4" type="ORF">HNR46_000314</name>
</gene>
<dbReference type="SUPFAM" id="SSF53300">
    <property type="entry name" value="vWA-like"/>
    <property type="match status" value="2"/>
</dbReference>
<dbReference type="SMART" id="SM00327">
    <property type="entry name" value="VWA"/>
    <property type="match status" value="1"/>
</dbReference>
<dbReference type="InterPro" id="IPR036465">
    <property type="entry name" value="vWFA_dom_sf"/>
</dbReference>
<dbReference type="PANTHER" id="PTHR37947:SF2">
    <property type="entry name" value="VON WILLEBRAND FACTOR TYPE A"/>
    <property type="match status" value="1"/>
</dbReference>
<comment type="caution">
    <text evidence="4">The sequence shown here is derived from an EMBL/GenBank/DDBJ whole genome shotgun (WGS) entry which is preliminary data.</text>
</comment>
<accession>A0A840UYL3</accession>
<keyword evidence="2" id="KW-0472">Membrane</keyword>
<dbReference type="Pfam" id="PF00092">
    <property type="entry name" value="VWA"/>
    <property type="match status" value="1"/>
</dbReference>
<reference evidence="4 5" key="1">
    <citation type="submission" date="2020-08" db="EMBL/GenBank/DDBJ databases">
        <title>Genomic Encyclopedia of Type Strains, Phase IV (KMG-IV): sequencing the most valuable type-strain genomes for metagenomic binning, comparative biology and taxonomic classification.</title>
        <authorList>
            <person name="Goeker M."/>
        </authorList>
    </citation>
    <scope>NUCLEOTIDE SEQUENCE [LARGE SCALE GENOMIC DNA]</scope>
    <source>
        <strain evidence="4 5">YC6886</strain>
    </source>
</reference>
<dbReference type="CDD" id="cd00198">
    <property type="entry name" value="vWFA"/>
    <property type="match status" value="1"/>
</dbReference>
<name>A0A840UYL3_9BACT</name>
<keyword evidence="2" id="KW-0812">Transmembrane</keyword>
<dbReference type="InterPro" id="IPR002035">
    <property type="entry name" value="VWF_A"/>
</dbReference>
<feature type="transmembrane region" description="Helical" evidence="2">
    <location>
        <begin position="6"/>
        <end position="25"/>
    </location>
</feature>
<dbReference type="Proteomes" id="UP000557717">
    <property type="component" value="Unassembled WGS sequence"/>
</dbReference>
<keyword evidence="2" id="KW-1133">Transmembrane helix</keyword>
<feature type="compositionally biased region" description="Low complexity" evidence="1">
    <location>
        <begin position="880"/>
        <end position="889"/>
    </location>
</feature>
<proteinExistence type="predicted"/>
<keyword evidence="5" id="KW-1185">Reference proteome</keyword>
<dbReference type="AlphaFoldDB" id="A0A840UYL3"/>
<evidence type="ECO:0000259" key="3">
    <source>
        <dbReference type="PROSITE" id="PS50234"/>
    </source>
</evidence>
<organism evidence="4 5">
    <name type="scientific">Haloferula luteola</name>
    <dbReference type="NCBI Taxonomy" id="595692"/>
    <lineage>
        <taxon>Bacteria</taxon>
        <taxon>Pseudomonadati</taxon>
        <taxon>Verrucomicrobiota</taxon>
        <taxon>Verrucomicrobiia</taxon>
        <taxon>Verrucomicrobiales</taxon>
        <taxon>Verrucomicrobiaceae</taxon>
        <taxon>Haloferula</taxon>
    </lineage>
</organism>
<feature type="domain" description="VWFA" evidence="3">
    <location>
        <begin position="388"/>
        <end position="568"/>
    </location>
</feature>
<dbReference type="PANTHER" id="PTHR37947">
    <property type="entry name" value="BLL2462 PROTEIN"/>
    <property type="match status" value="1"/>
</dbReference>
<evidence type="ECO:0000313" key="4">
    <source>
        <dbReference type="EMBL" id="MBB5350093.1"/>
    </source>
</evidence>
<dbReference type="Gene3D" id="3.40.50.410">
    <property type="entry name" value="von Willebrand factor, type A domain"/>
    <property type="match status" value="1"/>
</dbReference>
<dbReference type="EMBL" id="JACHFD010000001">
    <property type="protein sequence ID" value="MBB5350093.1"/>
    <property type="molecule type" value="Genomic_DNA"/>
</dbReference>